<evidence type="ECO:0000313" key="3">
    <source>
        <dbReference type="Proteomes" id="UP001165121"/>
    </source>
</evidence>
<gene>
    <name evidence="2" type="ORF">Pfra01_001077500</name>
</gene>
<feature type="region of interest" description="Disordered" evidence="1">
    <location>
        <begin position="49"/>
        <end position="70"/>
    </location>
</feature>
<proteinExistence type="predicted"/>
<protein>
    <submittedName>
        <fullName evidence="2">Unnamed protein product</fullName>
    </submittedName>
</protein>
<dbReference type="Proteomes" id="UP001165121">
    <property type="component" value="Unassembled WGS sequence"/>
</dbReference>
<organism evidence="2 3">
    <name type="scientific">Phytophthora fragariaefolia</name>
    <dbReference type="NCBI Taxonomy" id="1490495"/>
    <lineage>
        <taxon>Eukaryota</taxon>
        <taxon>Sar</taxon>
        <taxon>Stramenopiles</taxon>
        <taxon>Oomycota</taxon>
        <taxon>Peronosporomycetes</taxon>
        <taxon>Peronosporales</taxon>
        <taxon>Peronosporaceae</taxon>
        <taxon>Phytophthora</taxon>
    </lineage>
</organism>
<sequence length="89" mass="10159">MDLLSIHGIRIWRERISGSQRSDGNVQIVRTIKFMETTDPDQLMNCLEMDEDEEAGDSEGQPEFLPPLLPASDVTPSLKLDDRIRLIMM</sequence>
<dbReference type="AlphaFoldDB" id="A0A9W6XGD4"/>
<evidence type="ECO:0000256" key="1">
    <source>
        <dbReference type="SAM" id="MobiDB-lite"/>
    </source>
</evidence>
<accession>A0A9W6XGD4</accession>
<name>A0A9W6XGD4_9STRA</name>
<comment type="caution">
    <text evidence="2">The sequence shown here is derived from an EMBL/GenBank/DDBJ whole genome shotgun (WGS) entry which is preliminary data.</text>
</comment>
<reference evidence="2" key="1">
    <citation type="submission" date="2023-04" db="EMBL/GenBank/DDBJ databases">
        <title>Phytophthora fragariaefolia NBRC 109709.</title>
        <authorList>
            <person name="Ichikawa N."/>
            <person name="Sato H."/>
            <person name="Tonouchi N."/>
        </authorList>
    </citation>
    <scope>NUCLEOTIDE SEQUENCE</scope>
    <source>
        <strain evidence="2">NBRC 109709</strain>
    </source>
</reference>
<evidence type="ECO:0000313" key="2">
    <source>
        <dbReference type="EMBL" id="GMF37931.1"/>
    </source>
</evidence>
<dbReference type="EMBL" id="BSXT01001051">
    <property type="protein sequence ID" value="GMF37931.1"/>
    <property type="molecule type" value="Genomic_DNA"/>
</dbReference>
<keyword evidence="3" id="KW-1185">Reference proteome</keyword>